<dbReference type="Proteomes" id="UP000239550">
    <property type="component" value="Unassembled WGS sequence"/>
</dbReference>
<evidence type="ECO:0000313" key="1">
    <source>
        <dbReference type="EMBL" id="PQQ30038.1"/>
    </source>
</evidence>
<dbReference type="RefSeq" id="WP_105394515.1">
    <property type="nucleotide sequence ID" value="NZ_CAWNTA010000001.1"/>
</dbReference>
<dbReference type="AlphaFoldDB" id="A0A2S8Q9V6"/>
<sequence length="141" mass="15746">MKKDIDNIDAMEIVTALKLTIISMVDNQLENTVQMRVNNQQLSSIPQKSTKDENVTVPLIGPDSDSSEVIRFSVMPKDEESVIKHIWVFQDKRSPNNSIKGYVGQVFDYNAAEDVRGRNTGGGTKPLSIKKIDGSYVLTLF</sequence>
<gene>
    <name evidence="1" type="ORF">C6H66_00615</name>
</gene>
<dbReference type="EMBL" id="PUWT01000001">
    <property type="protein sequence ID" value="PQQ30038.1"/>
    <property type="molecule type" value="Genomic_DNA"/>
</dbReference>
<comment type="caution">
    <text evidence="1">The sequence shown here is derived from an EMBL/GenBank/DDBJ whole genome shotgun (WGS) entry which is preliminary data.</text>
</comment>
<name>A0A2S8Q9V6_9GAMM</name>
<protein>
    <submittedName>
        <fullName evidence="1">Uncharacterized protein</fullName>
    </submittedName>
</protein>
<keyword evidence="2" id="KW-1185">Reference proteome</keyword>
<reference evidence="1 2" key="1">
    <citation type="submission" date="2018-02" db="EMBL/GenBank/DDBJ databases">
        <title>Five New Genomes of Indian Photorhabdus Isolates TSA.</title>
        <authorList>
            <person name="Dubay B."/>
            <person name="Somvanshi V.S."/>
        </authorList>
    </citation>
    <scope>NUCLEOTIDE SEQUENCE [LARGE SCALE GENOMIC DNA]</scope>
    <source>
        <strain evidence="1 2">H1</strain>
    </source>
</reference>
<proteinExistence type="predicted"/>
<evidence type="ECO:0000313" key="2">
    <source>
        <dbReference type="Proteomes" id="UP000239550"/>
    </source>
</evidence>
<organism evidence="1 2">
    <name type="scientific">Photorhabdus hindustanensis</name>
    <dbReference type="NCBI Taxonomy" id="2918802"/>
    <lineage>
        <taxon>Bacteria</taxon>
        <taxon>Pseudomonadati</taxon>
        <taxon>Pseudomonadota</taxon>
        <taxon>Gammaproteobacteria</taxon>
        <taxon>Enterobacterales</taxon>
        <taxon>Morganellaceae</taxon>
        <taxon>Photorhabdus</taxon>
    </lineage>
</organism>
<accession>A0A2S8Q9V6</accession>